<feature type="transmembrane region" description="Helical" evidence="1">
    <location>
        <begin position="89"/>
        <end position="111"/>
    </location>
</feature>
<evidence type="ECO:0000259" key="2">
    <source>
        <dbReference type="Pfam" id="PF09990"/>
    </source>
</evidence>
<dbReference type="InterPro" id="IPR019251">
    <property type="entry name" value="DUF2231_TM"/>
</dbReference>
<keyword evidence="1" id="KW-0472">Membrane</keyword>
<organism evidence="3">
    <name type="scientific">metagenome</name>
    <dbReference type="NCBI Taxonomy" id="256318"/>
    <lineage>
        <taxon>unclassified sequences</taxon>
        <taxon>metagenomes</taxon>
    </lineage>
</organism>
<evidence type="ECO:0000313" key="3">
    <source>
        <dbReference type="EMBL" id="CUR60264.1"/>
    </source>
</evidence>
<feature type="transmembrane region" description="Helical" evidence="1">
    <location>
        <begin position="40"/>
        <end position="60"/>
    </location>
</feature>
<name>A0A2P2CE44_9ZZZZ</name>
<proteinExistence type="predicted"/>
<evidence type="ECO:0000256" key="1">
    <source>
        <dbReference type="SAM" id="Phobius"/>
    </source>
</evidence>
<feature type="domain" description="DUF2231" evidence="2">
    <location>
        <begin position="5"/>
        <end position="154"/>
    </location>
</feature>
<keyword evidence="1" id="KW-1133">Transmembrane helix</keyword>
<dbReference type="Pfam" id="PF09990">
    <property type="entry name" value="DUF2231"/>
    <property type="match status" value="1"/>
</dbReference>
<gene>
    <name evidence="3" type="ORF">NOCA1210005</name>
</gene>
<feature type="transmembrane region" description="Helical" evidence="1">
    <location>
        <begin position="12"/>
        <end position="33"/>
    </location>
</feature>
<dbReference type="EMBL" id="CZKB01000014">
    <property type="protein sequence ID" value="CUR60264.1"/>
    <property type="molecule type" value="Genomic_DNA"/>
</dbReference>
<accession>A0A2P2CE44</accession>
<keyword evidence="1" id="KW-0812">Transmembrane</keyword>
<dbReference type="AlphaFoldDB" id="A0A2P2CE44"/>
<reference evidence="3" key="1">
    <citation type="submission" date="2015-08" db="EMBL/GenBank/DDBJ databases">
        <authorList>
            <person name="Babu N.S."/>
            <person name="Beckwith C.J."/>
            <person name="Beseler K.G."/>
            <person name="Brison A."/>
            <person name="Carone J.V."/>
            <person name="Caskin T.P."/>
            <person name="Diamond M."/>
            <person name="Durham M.E."/>
            <person name="Foxe J.M."/>
            <person name="Go M."/>
            <person name="Henderson B.A."/>
            <person name="Jones I.B."/>
            <person name="McGettigan J.A."/>
            <person name="Micheletti S.J."/>
            <person name="Nasrallah M.E."/>
            <person name="Ortiz D."/>
            <person name="Piller C.R."/>
            <person name="Privatt S.R."/>
            <person name="Schneider S.L."/>
            <person name="Sharp S."/>
            <person name="Smith T.C."/>
            <person name="Stanton J.D."/>
            <person name="Ullery H.E."/>
            <person name="Wilson R.J."/>
            <person name="Serrano M.G."/>
            <person name="Buck G."/>
            <person name="Lee V."/>
            <person name="Wang Y."/>
            <person name="Carvalho R."/>
            <person name="Voegtly L."/>
            <person name="Shi R."/>
            <person name="Duckworth R."/>
            <person name="Johnson A."/>
            <person name="Loviza R."/>
            <person name="Walstead R."/>
            <person name="Shah Z."/>
            <person name="Kiflezghi M."/>
            <person name="Wade K."/>
            <person name="Ball S.L."/>
            <person name="Bradley K.W."/>
            <person name="Asai D.J."/>
            <person name="Bowman C.A."/>
            <person name="Russell D.A."/>
            <person name="Pope W.H."/>
            <person name="Jacobs-Sera D."/>
            <person name="Hendrix R.W."/>
            <person name="Hatfull G.F."/>
        </authorList>
    </citation>
    <scope>NUCLEOTIDE SEQUENCE</scope>
</reference>
<feature type="transmembrane region" description="Helical" evidence="1">
    <location>
        <begin position="123"/>
        <end position="145"/>
    </location>
</feature>
<protein>
    <recommendedName>
        <fullName evidence="2">DUF2231 domain-containing protein</fullName>
    </recommendedName>
</protein>
<sequence>MELNGVPLHPLVVHAVVVLGPLAALTALAYALVPRWRWLLRWPLLVLAVLTAVTAFLATASGEDLLESRPELEALVEEHEEHGELLRNVALGFVPVAVLAAWALGGVSALASGRGAQPTRGAIGVVAAVLLGVGAVALLVTLFLAGDSGAKAVWG</sequence>